<evidence type="ECO:0000313" key="2">
    <source>
        <dbReference type="EMBL" id="KKL73192.1"/>
    </source>
</evidence>
<comment type="caution">
    <text evidence="2">The sequence shown here is derived from an EMBL/GenBank/DDBJ whole genome shotgun (WGS) entry which is preliminary data.</text>
</comment>
<reference evidence="2" key="1">
    <citation type="journal article" date="2015" name="Nature">
        <title>Complex archaea that bridge the gap between prokaryotes and eukaryotes.</title>
        <authorList>
            <person name="Spang A."/>
            <person name="Saw J.H."/>
            <person name="Jorgensen S.L."/>
            <person name="Zaremba-Niedzwiedzka K."/>
            <person name="Martijn J."/>
            <person name="Lind A.E."/>
            <person name="van Eijk R."/>
            <person name="Schleper C."/>
            <person name="Guy L."/>
            <person name="Ettema T.J."/>
        </authorList>
    </citation>
    <scope>NUCLEOTIDE SEQUENCE</scope>
</reference>
<evidence type="ECO:0000256" key="1">
    <source>
        <dbReference type="SAM" id="MobiDB-lite"/>
    </source>
</evidence>
<accession>A0A0F9HDJ1</accession>
<gene>
    <name evidence="2" type="ORF">LCGC14_2077390</name>
</gene>
<sequence>MSDAPVLEPILDERQVQPTSANRNINECYWRRGPNEESPGWIIVGPGPETAQALRWQAAGREALVELSLTDRVSPKTRKRERIEYGEDNLGRNRFYWLLKNGGGKEFPISQVVAYKWHIKPPYGLSKEAFPQLEEYELPDPWWCPLCSPRVMPKNSASQLLQHIIIGHGLPMSEAKPLLAGASKPPVSGGLDPVLLKKQTPEEKEAEEAERAEIAAKAEEETRDMRDPTKGRLAVCHSCGTEISGSLANHDCT</sequence>
<feature type="region of interest" description="Disordered" evidence="1">
    <location>
        <begin position="200"/>
        <end position="226"/>
    </location>
</feature>
<organism evidence="2">
    <name type="scientific">marine sediment metagenome</name>
    <dbReference type="NCBI Taxonomy" id="412755"/>
    <lineage>
        <taxon>unclassified sequences</taxon>
        <taxon>metagenomes</taxon>
        <taxon>ecological metagenomes</taxon>
    </lineage>
</organism>
<name>A0A0F9HDJ1_9ZZZZ</name>
<dbReference type="AlphaFoldDB" id="A0A0F9HDJ1"/>
<protein>
    <submittedName>
        <fullName evidence="2">Uncharacterized protein</fullName>
    </submittedName>
</protein>
<proteinExistence type="predicted"/>
<dbReference type="EMBL" id="LAZR01025036">
    <property type="protein sequence ID" value="KKL73192.1"/>
    <property type="molecule type" value="Genomic_DNA"/>
</dbReference>